<dbReference type="Proteomes" id="UP000672602">
    <property type="component" value="Unassembled WGS sequence"/>
</dbReference>
<dbReference type="GO" id="GO:0012505">
    <property type="term" value="C:endomembrane system"/>
    <property type="evidence" value="ECO:0007669"/>
    <property type="project" value="UniProtKB-SubCell"/>
</dbReference>
<evidence type="ECO:0000256" key="5">
    <source>
        <dbReference type="ARBA" id="ARBA00023136"/>
    </source>
</evidence>
<dbReference type="Gene3D" id="1.20.1250.20">
    <property type="entry name" value="MFS general substrate transporter like domains"/>
    <property type="match status" value="2"/>
</dbReference>
<feature type="transmembrane region" description="Helical" evidence="6">
    <location>
        <begin position="255"/>
        <end position="279"/>
    </location>
</feature>
<dbReference type="GO" id="GO:0022857">
    <property type="term" value="F:transmembrane transporter activity"/>
    <property type="evidence" value="ECO:0007669"/>
    <property type="project" value="InterPro"/>
</dbReference>
<feature type="transmembrane region" description="Helical" evidence="6">
    <location>
        <begin position="95"/>
        <end position="113"/>
    </location>
</feature>
<keyword evidence="3 6" id="KW-0812">Transmembrane</keyword>
<dbReference type="InterPro" id="IPR024671">
    <property type="entry name" value="Atg22-like"/>
</dbReference>
<evidence type="ECO:0000256" key="2">
    <source>
        <dbReference type="ARBA" id="ARBA00022448"/>
    </source>
</evidence>
<dbReference type="InterPro" id="IPR050495">
    <property type="entry name" value="ATG22/LtaA_families"/>
</dbReference>
<keyword evidence="2" id="KW-0813">Transport</keyword>
<dbReference type="SUPFAM" id="SSF103473">
    <property type="entry name" value="MFS general substrate transporter"/>
    <property type="match status" value="1"/>
</dbReference>
<dbReference type="AlphaFoldDB" id="A0A8J7SAU2"/>
<feature type="transmembrane region" description="Helical" evidence="6">
    <location>
        <begin position="62"/>
        <end position="83"/>
    </location>
</feature>
<dbReference type="InterPro" id="IPR036259">
    <property type="entry name" value="MFS_trans_sf"/>
</dbReference>
<feature type="transmembrane region" description="Helical" evidence="6">
    <location>
        <begin position="321"/>
        <end position="339"/>
    </location>
</feature>
<keyword evidence="9" id="KW-1185">Reference proteome</keyword>
<protein>
    <submittedName>
        <fullName evidence="8">MFS transporter</fullName>
    </submittedName>
</protein>
<reference evidence="8" key="1">
    <citation type="submission" date="2021-04" db="EMBL/GenBank/DDBJ databases">
        <authorList>
            <person name="Zhang D.-C."/>
        </authorList>
    </citation>
    <scope>NUCLEOTIDE SEQUENCE</scope>
    <source>
        <strain evidence="8">CGMCC 1.15697</strain>
    </source>
</reference>
<proteinExistence type="predicted"/>
<feature type="transmembrane region" description="Helical" evidence="6">
    <location>
        <begin position="345"/>
        <end position="367"/>
    </location>
</feature>
<feature type="transmembrane region" description="Helical" evidence="6">
    <location>
        <begin position="200"/>
        <end position="219"/>
    </location>
</feature>
<name>A0A8J7SAU2_9PROT</name>
<feature type="transmembrane region" description="Helical" evidence="6">
    <location>
        <begin position="291"/>
        <end position="312"/>
    </location>
</feature>
<evidence type="ECO:0000256" key="6">
    <source>
        <dbReference type="SAM" id="Phobius"/>
    </source>
</evidence>
<feature type="transmembrane region" description="Helical" evidence="6">
    <location>
        <begin position="379"/>
        <end position="404"/>
    </location>
</feature>
<evidence type="ECO:0000313" key="9">
    <source>
        <dbReference type="Proteomes" id="UP000672602"/>
    </source>
</evidence>
<dbReference type="RefSeq" id="WP_210683211.1">
    <property type="nucleotide sequence ID" value="NZ_JAGMWN010000009.1"/>
</dbReference>
<gene>
    <name evidence="8" type="ORF">KAJ83_16500</name>
</gene>
<feature type="transmembrane region" description="Helical" evidence="6">
    <location>
        <begin position="28"/>
        <end position="50"/>
    </location>
</feature>
<dbReference type="PROSITE" id="PS50850">
    <property type="entry name" value="MFS"/>
    <property type="match status" value="1"/>
</dbReference>
<feature type="transmembrane region" description="Helical" evidence="6">
    <location>
        <begin position="119"/>
        <end position="141"/>
    </location>
</feature>
<evidence type="ECO:0000256" key="1">
    <source>
        <dbReference type="ARBA" id="ARBA00004127"/>
    </source>
</evidence>
<evidence type="ECO:0000259" key="7">
    <source>
        <dbReference type="PROSITE" id="PS50850"/>
    </source>
</evidence>
<evidence type="ECO:0000256" key="4">
    <source>
        <dbReference type="ARBA" id="ARBA00022989"/>
    </source>
</evidence>
<comment type="subcellular location">
    <subcellularLocation>
        <location evidence="1">Endomembrane system</location>
        <topology evidence="1">Multi-pass membrane protein</topology>
    </subcellularLocation>
</comment>
<dbReference type="InterPro" id="IPR020846">
    <property type="entry name" value="MFS_dom"/>
</dbReference>
<sequence length="436" mass="46179">MAHSDPPRSAPPGERPAAGRRAILGWCLYDWANSAFPTLIATFVFAAYFTQGIADTPEEGTAQWGLMTGLAALAIALTGPLLGAIADFGGARKPWLAAMTVLTVVPTALLWFAEPSADWAFYALLMAGLGTIGFELGMVFYNAMLPEIAPRAMLGRVSGWGWGLGYVGGLAALGLCFVGFVGAEDPWFGLSREGAEHVRAVPVVAALWIAVFCLPLFLMTPDRPATRGMPAGRAIVRGLAALRDTLRRIRDYRGVARFLIGRMLYTDGLNTLFAFGGIYAAGTFGMAQEEVLIFGASLNVTAGLGAVAFAFLDDRWGPKRVILISVGAITILGAGMLVVTDEGAFWALGLALGAFLGPAQAASRSLMAHIAPPELRTEFFGLYALSGKATAFMGPLIVGWVTAWAMSQRAGMATILIFLVAGLAVIWPLRTDRDRG</sequence>
<accession>A0A8J7SAU2</accession>
<evidence type="ECO:0000313" key="8">
    <source>
        <dbReference type="EMBL" id="MBP5858622.1"/>
    </source>
</evidence>
<dbReference type="PANTHER" id="PTHR23519">
    <property type="entry name" value="AUTOPHAGY-RELATED PROTEIN 22"/>
    <property type="match status" value="1"/>
</dbReference>
<keyword evidence="4 6" id="KW-1133">Transmembrane helix</keyword>
<dbReference type="Pfam" id="PF11700">
    <property type="entry name" value="ATG22"/>
    <property type="match status" value="2"/>
</dbReference>
<organism evidence="8 9">
    <name type="scientific">Marivibrio halodurans</name>
    <dbReference type="NCBI Taxonomy" id="2039722"/>
    <lineage>
        <taxon>Bacteria</taxon>
        <taxon>Pseudomonadati</taxon>
        <taxon>Pseudomonadota</taxon>
        <taxon>Alphaproteobacteria</taxon>
        <taxon>Rhodospirillales</taxon>
        <taxon>Rhodospirillaceae</taxon>
        <taxon>Marivibrio</taxon>
    </lineage>
</organism>
<evidence type="ECO:0000256" key="3">
    <source>
        <dbReference type="ARBA" id="ARBA00022692"/>
    </source>
</evidence>
<keyword evidence="5 6" id="KW-0472">Membrane</keyword>
<dbReference type="EMBL" id="JAGMWN010000009">
    <property type="protein sequence ID" value="MBP5858622.1"/>
    <property type="molecule type" value="Genomic_DNA"/>
</dbReference>
<feature type="transmembrane region" description="Helical" evidence="6">
    <location>
        <begin position="162"/>
        <end position="180"/>
    </location>
</feature>
<comment type="caution">
    <text evidence="8">The sequence shown here is derived from an EMBL/GenBank/DDBJ whole genome shotgun (WGS) entry which is preliminary data.</text>
</comment>
<feature type="domain" description="Major facilitator superfamily (MFS) profile" evidence="7">
    <location>
        <begin position="1"/>
        <end position="434"/>
    </location>
</feature>
<dbReference type="PANTHER" id="PTHR23519:SF1">
    <property type="entry name" value="AUTOPHAGY-RELATED PROTEIN 22"/>
    <property type="match status" value="1"/>
</dbReference>
<feature type="transmembrane region" description="Helical" evidence="6">
    <location>
        <begin position="410"/>
        <end position="429"/>
    </location>
</feature>